<feature type="region of interest" description="Disordered" evidence="1">
    <location>
        <begin position="57"/>
        <end position="77"/>
    </location>
</feature>
<evidence type="ECO:0000313" key="5">
    <source>
        <dbReference type="Proteomes" id="UP000236743"/>
    </source>
</evidence>
<reference evidence="4 5" key="1">
    <citation type="submission" date="2016-10" db="EMBL/GenBank/DDBJ databases">
        <authorList>
            <person name="de Groot N.N."/>
        </authorList>
    </citation>
    <scope>NUCLEOTIDE SEQUENCE [LARGE SCALE GENOMIC DNA]</scope>
    <source>
        <strain evidence="4 5">DSM 26656</strain>
    </source>
</reference>
<evidence type="ECO:0000259" key="3">
    <source>
        <dbReference type="Pfam" id="PF10135"/>
    </source>
</evidence>
<gene>
    <name evidence="4" type="ORF">SAMN04488115_103304</name>
</gene>
<evidence type="ECO:0000256" key="2">
    <source>
        <dbReference type="SAM" id="SignalP"/>
    </source>
</evidence>
<proteinExistence type="predicted"/>
<dbReference type="OrthoDB" id="7862954at2"/>
<feature type="domain" description="Flagellar protein FlgJ N-terminal" evidence="3">
    <location>
        <begin position="62"/>
        <end position="104"/>
    </location>
</feature>
<evidence type="ECO:0000313" key="4">
    <source>
        <dbReference type="EMBL" id="SEG12886.1"/>
    </source>
</evidence>
<name>A0A1H5XNS0_9HYPH</name>
<feature type="signal peptide" evidence="2">
    <location>
        <begin position="1"/>
        <end position="21"/>
    </location>
</feature>
<dbReference type="InterPro" id="IPR019301">
    <property type="entry name" value="Flagellar_prot_FlgJ_N"/>
</dbReference>
<evidence type="ECO:0000256" key="1">
    <source>
        <dbReference type="SAM" id="MobiDB-lite"/>
    </source>
</evidence>
<dbReference type="EMBL" id="FNUY01000003">
    <property type="protein sequence ID" value="SEG12886.1"/>
    <property type="molecule type" value="Genomic_DNA"/>
</dbReference>
<feature type="chain" id="PRO_5009289669" evidence="2">
    <location>
        <begin position="22"/>
        <end position="131"/>
    </location>
</feature>
<dbReference type="RefSeq" id="WP_103872143.1">
    <property type="nucleotide sequence ID" value="NZ_FNUY01000003.1"/>
</dbReference>
<dbReference type="Pfam" id="PF10135">
    <property type="entry name" value="Rod-binding"/>
    <property type="match status" value="1"/>
</dbReference>
<dbReference type="AlphaFoldDB" id="A0A1H5XNS0"/>
<protein>
    <submittedName>
        <fullName evidence="4">Rod binding protein</fullName>
    </submittedName>
</protein>
<organism evidence="4 5">
    <name type="scientific">Bosea lathyri</name>
    <dbReference type="NCBI Taxonomy" id="1036778"/>
    <lineage>
        <taxon>Bacteria</taxon>
        <taxon>Pseudomonadati</taxon>
        <taxon>Pseudomonadota</taxon>
        <taxon>Alphaproteobacteria</taxon>
        <taxon>Hyphomicrobiales</taxon>
        <taxon>Boseaceae</taxon>
        <taxon>Bosea</taxon>
    </lineage>
</organism>
<accession>A0A1H5XNS0</accession>
<sequence>MSATLALPAAKLALNVASSLASGIAGGLASALDPAKAKTKKQADDFETMFLEQITDRLTASSETEGPLGENGTGGDIWRSQLSQQYAKQIQKAGGVGLSNQIMRDLLSMQEQATAQATAVTSAAGAQNVGR</sequence>
<keyword evidence="2" id="KW-0732">Signal</keyword>
<keyword evidence="5" id="KW-1185">Reference proteome</keyword>
<dbReference type="Proteomes" id="UP000236743">
    <property type="component" value="Unassembled WGS sequence"/>
</dbReference>